<evidence type="ECO:0000256" key="3">
    <source>
        <dbReference type="ARBA" id="ARBA00022630"/>
    </source>
</evidence>
<evidence type="ECO:0000313" key="8">
    <source>
        <dbReference type="Proteomes" id="UP000653674"/>
    </source>
</evidence>
<evidence type="ECO:0000313" key="7">
    <source>
        <dbReference type="EMBL" id="GIG74110.1"/>
    </source>
</evidence>
<dbReference type="InterPro" id="IPR009075">
    <property type="entry name" value="AcylCo_DH/oxidase_C"/>
</dbReference>
<dbReference type="SUPFAM" id="SSF47203">
    <property type="entry name" value="Acyl-CoA dehydrogenase C-terminal domain-like"/>
    <property type="match status" value="1"/>
</dbReference>
<dbReference type="GO" id="GO:0050660">
    <property type="term" value="F:flavin adenine dinucleotide binding"/>
    <property type="evidence" value="ECO:0007669"/>
    <property type="project" value="InterPro"/>
</dbReference>
<keyword evidence="3" id="KW-0285">Flavoprotein</keyword>
<dbReference type="Gene3D" id="1.20.140.10">
    <property type="entry name" value="Butyryl-CoA Dehydrogenase, subunit A, domain 3"/>
    <property type="match status" value="1"/>
</dbReference>
<dbReference type="Pfam" id="PF00441">
    <property type="entry name" value="Acyl-CoA_dh_1"/>
    <property type="match status" value="1"/>
</dbReference>
<keyword evidence="4" id="KW-0274">FAD</keyword>
<evidence type="ECO:0000259" key="6">
    <source>
        <dbReference type="Pfam" id="PF02771"/>
    </source>
</evidence>
<feature type="domain" description="Acyl-CoA dehydrogenase/oxidase N-terminal" evidence="6">
    <location>
        <begin position="5"/>
        <end position="99"/>
    </location>
</feature>
<dbReference type="InterPro" id="IPR052547">
    <property type="entry name" value="Mito_Isobutyryl-CoADH"/>
</dbReference>
<comment type="cofactor">
    <cofactor evidence="1">
        <name>FAD</name>
        <dbReference type="ChEBI" id="CHEBI:57692"/>
    </cofactor>
</comment>
<dbReference type="SUPFAM" id="SSF56645">
    <property type="entry name" value="Acyl-CoA dehydrogenase NM domain-like"/>
    <property type="match status" value="1"/>
</dbReference>
<dbReference type="InterPro" id="IPR046373">
    <property type="entry name" value="Acyl-CoA_Oxase/DH_mid-dom_sf"/>
</dbReference>
<dbReference type="PIRSF" id="PIRSF016578">
    <property type="entry name" value="HsaA"/>
    <property type="match status" value="1"/>
</dbReference>
<accession>A0A8J3LVL8</accession>
<gene>
    <name evidence="7" type="primary">acd_1</name>
    <name evidence="7" type="ORF">Pfl04_25140</name>
</gene>
<dbReference type="AlphaFoldDB" id="A0A8J3LVL8"/>
<comment type="similarity">
    <text evidence="2">Belongs to the acyl-CoA dehydrogenase family.</text>
</comment>
<evidence type="ECO:0000259" key="5">
    <source>
        <dbReference type="Pfam" id="PF00441"/>
    </source>
</evidence>
<dbReference type="PANTHER" id="PTHR43831:SF1">
    <property type="entry name" value="ISOBUTYRYL-COA DEHYDROGENASE, MITOCHONDRIAL"/>
    <property type="match status" value="1"/>
</dbReference>
<evidence type="ECO:0000256" key="4">
    <source>
        <dbReference type="ARBA" id="ARBA00022827"/>
    </source>
</evidence>
<evidence type="ECO:0000256" key="2">
    <source>
        <dbReference type="ARBA" id="ARBA00009347"/>
    </source>
</evidence>
<protein>
    <submittedName>
        <fullName evidence="7">Acyl-CoA dehydrogenase</fullName>
    </submittedName>
</protein>
<dbReference type="Pfam" id="PF02771">
    <property type="entry name" value="Acyl-CoA_dh_N"/>
    <property type="match status" value="1"/>
</dbReference>
<dbReference type="Proteomes" id="UP000653674">
    <property type="component" value="Unassembled WGS sequence"/>
</dbReference>
<dbReference type="GO" id="GO:0016627">
    <property type="term" value="F:oxidoreductase activity, acting on the CH-CH group of donors"/>
    <property type="evidence" value="ECO:0007669"/>
    <property type="project" value="InterPro"/>
</dbReference>
<name>A0A8J3LVL8_9ACTN</name>
<dbReference type="Gene3D" id="1.10.540.10">
    <property type="entry name" value="Acyl-CoA dehydrogenase/oxidase, N-terminal domain"/>
    <property type="match status" value="1"/>
</dbReference>
<dbReference type="PANTHER" id="PTHR43831">
    <property type="entry name" value="ISOBUTYRYL-COA DEHYDROGENASE"/>
    <property type="match status" value="1"/>
</dbReference>
<dbReference type="InterPro" id="IPR013786">
    <property type="entry name" value="AcylCoA_DH/ox_N"/>
</dbReference>
<dbReference type="EMBL" id="BONU01000014">
    <property type="protein sequence ID" value="GIG74110.1"/>
    <property type="molecule type" value="Genomic_DNA"/>
</dbReference>
<dbReference type="InterPro" id="IPR036250">
    <property type="entry name" value="AcylCo_DH-like_C"/>
</dbReference>
<organism evidence="7 8">
    <name type="scientific">Planosporangium flavigriseum</name>
    <dbReference type="NCBI Taxonomy" id="373681"/>
    <lineage>
        <taxon>Bacteria</taxon>
        <taxon>Bacillati</taxon>
        <taxon>Actinomycetota</taxon>
        <taxon>Actinomycetes</taxon>
        <taxon>Micromonosporales</taxon>
        <taxon>Micromonosporaceae</taxon>
        <taxon>Planosporangium</taxon>
    </lineage>
</organism>
<keyword evidence="8" id="KW-1185">Reference proteome</keyword>
<dbReference type="InterPro" id="IPR009100">
    <property type="entry name" value="AcylCoA_DH/oxidase_NM_dom_sf"/>
</dbReference>
<evidence type="ECO:0000256" key="1">
    <source>
        <dbReference type="ARBA" id="ARBA00001974"/>
    </source>
</evidence>
<dbReference type="Gene3D" id="2.40.110.10">
    <property type="entry name" value="Butyryl-CoA Dehydrogenase, subunit A, domain 2"/>
    <property type="match status" value="1"/>
</dbReference>
<sequence>MVIDRLRQALDEVIADVVVPLATCVDRDGQFPTKAIDALGAAGVLGVTVPTAAGGGGRGLEDAVDIVERLAEVCGSTAMVVMMHFAAVPVIAAHGSREVLAQIAAGRHLTTLAFSEAGSRSHFWAPLGTAVAAGQDVTMSARKSWVTSAGQADSYVWSSRPLAAEGPMTLWLAPSGTAGLSVAGPFDGLGLRGNGSRPVRAEAARLPRSAMLGADGTGLDLAMTLILPWFLVLNAAFSVGLAEATVREAVGHLTGARLEHLDQMLADQPGIRGDIGRMRMRTDTAHALLADTLTALTTSRADQMLRLLEAKAVAAEAAIEVTDLAMKTCGGSAFRKELGIERRFRDARAARVMAPTTDQLTDFVARVCLGMPLLDGGS</sequence>
<comment type="caution">
    <text evidence="7">The sequence shown here is derived from an EMBL/GenBank/DDBJ whole genome shotgun (WGS) entry which is preliminary data.</text>
</comment>
<feature type="domain" description="Acyl-CoA dehydrogenase/oxidase C-terminal" evidence="5">
    <location>
        <begin position="216"/>
        <end position="367"/>
    </location>
</feature>
<reference evidence="7" key="1">
    <citation type="submission" date="2021-01" db="EMBL/GenBank/DDBJ databases">
        <title>Whole genome shotgun sequence of Planosporangium flavigriseum NBRC 105377.</title>
        <authorList>
            <person name="Komaki H."/>
            <person name="Tamura T."/>
        </authorList>
    </citation>
    <scope>NUCLEOTIDE SEQUENCE</scope>
    <source>
        <strain evidence="7">NBRC 105377</strain>
    </source>
</reference>
<dbReference type="InterPro" id="IPR037069">
    <property type="entry name" value="AcylCoA_DH/ox_N_sf"/>
</dbReference>
<proteinExistence type="inferred from homology"/>